<evidence type="ECO:0000256" key="4">
    <source>
        <dbReference type="ARBA" id="ARBA00022723"/>
    </source>
</evidence>
<dbReference type="InterPro" id="IPR015886">
    <property type="entry name" value="H2TH_FPG"/>
</dbReference>
<keyword evidence="7 18" id="KW-0378">Hydrolase</keyword>
<keyword evidence="11" id="KW-0456">Lyase</keyword>
<keyword evidence="19" id="KW-1185">Reference proteome</keyword>
<evidence type="ECO:0000256" key="6">
    <source>
        <dbReference type="ARBA" id="ARBA00022771"/>
    </source>
</evidence>
<feature type="domain" description="FPG-type" evidence="16">
    <location>
        <begin position="234"/>
        <end position="268"/>
    </location>
</feature>
<dbReference type="CDD" id="cd08973">
    <property type="entry name" value="BaFpgNei_N_1"/>
    <property type="match status" value="1"/>
</dbReference>
<dbReference type="SUPFAM" id="SSF57716">
    <property type="entry name" value="Glucocorticoid receptor-like (DNA-binding domain)"/>
    <property type="match status" value="1"/>
</dbReference>
<dbReference type="Pfam" id="PF06831">
    <property type="entry name" value="H2TH"/>
    <property type="match status" value="1"/>
</dbReference>
<dbReference type="PROSITE" id="PS51066">
    <property type="entry name" value="ZF_FPG_2"/>
    <property type="match status" value="1"/>
</dbReference>
<dbReference type="InterPro" id="IPR035937">
    <property type="entry name" value="FPG_N"/>
</dbReference>
<feature type="domain" description="Formamidopyrimidine-DNA glycosylase catalytic" evidence="17">
    <location>
        <begin position="2"/>
        <end position="88"/>
    </location>
</feature>
<evidence type="ECO:0000313" key="19">
    <source>
        <dbReference type="Proteomes" id="UP000007089"/>
    </source>
</evidence>
<keyword evidence="9" id="KW-0238">DNA-binding</keyword>
<sequence length="321" mass="34830">MPELPDIEVYVEALAARVLGQPLERIRLGNPFLLRSADPPLAEAEGRRVAAVRRQGKRLVLALDGDLHLALHLMIAGRLHWKDPGARLPGKAGLAAFDFPNGTLVLTEAGTKRRAALHLVRGAAALAALDRGGIEPLDVDLAAFAAALRRENHTLKRALTDPSLFSGIGNAYSDEILHRARLSPVALTSRLGDAEVARLFEATREVLTGWTARLREEAGSGFPEGVTAFREGMAVHGRHRQPCPVCGTAVQRIVRAENEVNYCPRCQTGGQILSDRSLARLLKHDWPRTVDELERNPALGLRPAPGPAGPRSRGPPRRSSR</sequence>
<dbReference type="EMBL" id="CP001359">
    <property type="protein sequence ID" value="ACL67388.1"/>
    <property type="molecule type" value="Genomic_DNA"/>
</dbReference>
<dbReference type="GO" id="GO:0003684">
    <property type="term" value="F:damaged DNA binding"/>
    <property type="evidence" value="ECO:0007669"/>
    <property type="project" value="InterPro"/>
</dbReference>
<evidence type="ECO:0000256" key="5">
    <source>
        <dbReference type="ARBA" id="ARBA00022763"/>
    </source>
</evidence>
<evidence type="ECO:0000256" key="3">
    <source>
        <dbReference type="ARBA" id="ARBA00009409"/>
    </source>
</evidence>
<dbReference type="SMART" id="SM00898">
    <property type="entry name" value="Fapy_DNA_glyco"/>
    <property type="match status" value="1"/>
</dbReference>
<feature type="region of interest" description="Disordered" evidence="15">
    <location>
        <begin position="292"/>
        <end position="321"/>
    </location>
</feature>
<dbReference type="InterPro" id="IPR010979">
    <property type="entry name" value="Ribosomal_uS13-like_H2TH"/>
</dbReference>
<dbReference type="PROSITE" id="PS51068">
    <property type="entry name" value="FPG_CAT"/>
    <property type="match status" value="1"/>
</dbReference>
<evidence type="ECO:0000259" key="16">
    <source>
        <dbReference type="PROSITE" id="PS51066"/>
    </source>
</evidence>
<dbReference type="PANTHER" id="PTHR22993">
    <property type="entry name" value="FORMAMIDOPYRIMIDINE-DNA GLYCOSYLASE"/>
    <property type="match status" value="1"/>
</dbReference>
<dbReference type="Pfam" id="PF01149">
    <property type="entry name" value="Fapy_DNA_glyco"/>
    <property type="match status" value="1"/>
</dbReference>
<dbReference type="HOGENOM" id="CLU_038423_1_2_7"/>
<comment type="cofactor">
    <cofactor evidence="2">
        <name>Zn(2+)</name>
        <dbReference type="ChEBI" id="CHEBI:29105"/>
    </cofactor>
</comment>
<dbReference type="KEGG" id="acp:A2cp1_4070"/>
<dbReference type="Pfam" id="PF06827">
    <property type="entry name" value="zf-FPG_IleRS"/>
    <property type="match status" value="1"/>
</dbReference>
<dbReference type="Gene3D" id="3.20.190.10">
    <property type="entry name" value="MutM-like, N-terminal"/>
    <property type="match status" value="1"/>
</dbReference>
<reference evidence="18" key="1">
    <citation type="submission" date="2009-01" db="EMBL/GenBank/DDBJ databases">
        <title>Complete sequence of Anaeromyxobacter dehalogenans 2CP-1.</title>
        <authorList>
            <consortium name="US DOE Joint Genome Institute"/>
            <person name="Lucas S."/>
            <person name="Copeland A."/>
            <person name="Lapidus A."/>
            <person name="Glavina del Rio T."/>
            <person name="Dalin E."/>
            <person name="Tice H."/>
            <person name="Bruce D."/>
            <person name="Goodwin L."/>
            <person name="Pitluck S."/>
            <person name="Saunders E."/>
            <person name="Brettin T."/>
            <person name="Detter J.C."/>
            <person name="Han C."/>
            <person name="Larimer F."/>
            <person name="Land M."/>
            <person name="Hauser L."/>
            <person name="Kyrpides N."/>
            <person name="Ovchinnikova G."/>
            <person name="Beliaev A.S."/>
            <person name="Richardson P."/>
        </authorList>
    </citation>
    <scope>NUCLEOTIDE SEQUENCE</scope>
    <source>
        <strain evidence="18">2CP-1</strain>
    </source>
</reference>
<evidence type="ECO:0000256" key="14">
    <source>
        <dbReference type="PROSITE-ProRule" id="PRU00391"/>
    </source>
</evidence>
<dbReference type="RefSeq" id="WP_015935114.1">
    <property type="nucleotide sequence ID" value="NC_011891.1"/>
</dbReference>
<evidence type="ECO:0000256" key="15">
    <source>
        <dbReference type="SAM" id="MobiDB-lite"/>
    </source>
</evidence>
<dbReference type="GO" id="GO:0016829">
    <property type="term" value="F:lyase activity"/>
    <property type="evidence" value="ECO:0007669"/>
    <property type="project" value="UniProtKB-KW"/>
</dbReference>
<evidence type="ECO:0000313" key="18">
    <source>
        <dbReference type="EMBL" id="ACL67388.1"/>
    </source>
</evidence>
<dbReference type="SUPFAM" id="SSF46946">
    <property type="entry name" value="S13-like H2TH domain"/>
    <property type="match status" value="1"/>
</dbReference>
<dbReference type="GO" id="GO:0003906">
    <property type="term" value="F:DNA-(apurinic or apyrimidinic site) endonuclease activity"/>
    <property type="evidence" value="ECO:0007669"/>
    <property type="project" value="InterPro"/>
</dbReference>
<evidence type="ECO:0000256" key="9">
    <source>
        <dbReference type="ARBA" id="ARBA00023125"/>
    </source>
</evidence>
<evidence type="ECO:0000259" key="17">
    <source>
        <dbReference type="PROSITE" id="PS51068"/>
    </source>
</evidence>
<protein>
    <submittedName>
        <fullName evidence="18">DNA-formamidopyrimidine glycosylase</fullName>
        <ecNumber evidence="18">3.2.2.23</ecNumber>
    </submittedName>
</protein>
<comment type="similarity">
    <text evidence="3">Belongs to the FPG family.</text>
</comment>
<accession>B8J9K0</accession>
<dbReference type="SUPFAM" id="SSF81624">
    <property type="entry name" value="N-terminal domain of MutM-like DNA repair proteins"/>
    <property type="match status" value="1"/>
</dbReference>
<dbReference type="SMART" id="SM01232">
    <property type="entry name" value="H2TH"/>
    <property type="match status" value="1"/>
</dbReference>
<keyword evidence="10" id="KW-0234">DNA repair</keyword>
<evidence type="ECO:0000256" key="2">
    <source>
        <dbReference type="ARBA" id="ARBA00001947"/>
    </source>
</evidence>
<evidence type="ECO:0000256" key="11">
    <source>
        <dbReference type="ARBA" id="ARBA00023239"/>
    </source>
</evidence>
<proteinExistence type="inferred from homology"/>
<evidence type="ECO:0000256" key="8">
    <source>
        <dbReference type="ARBA" id="ARBA00022833"/>
    </source>
</evidence>
<evidence type="ECO:0000256" key="1">
    <source>
        <dbReference type="ARBA" id="ARBA00001668"/>
    </source>
</evidence>
<dbReference type="GO" id="GO:0008270">
    <property type="term" value="F:zinc ion binding"/>
    <property type="evidence" value="ECO:0007669"/>
    <property type="project" value="UniProtKB-KW"/>
</dbReference>
<keyword evidence="6 14" id="KW-0863">Zinc-finger</keyword>
<dbReference type="GO" id="GO:0006284">
    <property type="term" value="P:base-excision repair"/>
    <property type="evidence" value="ECO:0007669"/>
    <property type="project" value="InterPro"/>
</dbReference>
<dbReference type="GO" id="GO:0034039">
    <property type="term" value="F:8-oxo-7,8-dihydroguanine DNA N-glycosylase activity"/>
    <property type="evidence" value="ECO:0007669"/>
    <property type="project" value="TreeGrafter"/>
</dbReference>
<keyword evidence="4" id="KW-0479">Metal-binding</keyword>
<keyword evidence="5" id="KW-0227">DNA damage</keyword>
<dbReference type="InterPro" id="IPR000214">
    <property type="entry name" value="Znf_DNA_glyclase/AP_lyase"/>
</dbReference>
<gene>
    <name evidence="18" type="ordered locus">A2cp1_4070</name>
</gene>
<evidence type="ECO:0000256" key="7">
    <source>
        <dbReference type="ARBA" id="ARBA00022801"/>
    </source>
</evidence>
<dbReference type="EC" id="3.2.2.23" evidence="18"/>
<comment type="catalytic activity">
    <reaction evidence="1">
        <text>Hydrolysis of DNA containing ring-opened 7-methylguanine residues, releasing 2,6-diamino-4-hydroxy-5-(N-methyl)formamidopyrimidine.</text>
        <dbReference type="EC" id="3.2.2.23"/>
    </reaction>
</comment>
<name>B8J9K0_ANAD2</name>
<evidence type="ECO:0000256" key="10">
    <source>
        <dbReference type="ARBA" id="ARBA00023204"/>
    </source>
</evidence>
<organism evidence="18 19">
    <name type="scientific">Anaeromyxobacter dehalogenans (strain ATCC BAA-258 / DSM 21875 / 2CP-1)</name>
    <dbReference type="NCBI Taxonomy" id="455488"/>
    <lineage>
        <taxon>Bacteria</taxon>
        <taxon>Pseudomonadati</taxon>
        <taxon>Myxococcota</taxon>
        <taxon>Myxococcia</taxon>
        <taxon>Myxococcales</taxon>
        <taxon>Cystobacterineae</taxon>
        <taxon>Anaeromyxobacteraceae</taxon>
        <taxon>Anaeromyxobacter</taxon>
    </lineage>
</organism>
<dbReference type="PANTHER" id="PTHR22993:SF9">
    <property type="entry name" value="FORMAMIDOPYRIMIDINE-DNA GLYCOSYLASE"/>
    <property type="match status" value="1"/>
</dbReference>
<dbReference type="InterPro" id="IPR010663">
    <property type="entry name" value="Znf_FPG/IleRS"/>
</dbReference>
<evidence type="ECO:0000256" key="12">
    <source>
        <dbReference type="ARBA" id="ARBA00023268"/>
    </source>
</evidence>
<dbReference type="InterPro" id="IPR012319">
    <property type="entry name" value="FPG_cat"/>
</dbReference>
<keyword evidence="13 18" id="KW-0326">Glycosidase</keyword>
<keyword evidence="12" id="KW-0511">Multifunctional enzyme</keyword>
<evidence type="ECO:0000256" key="13">
    <source>
        <dbReference type="ARBA" id="ARBA00023295"/>
    </source>
</evidence>
<dbReference type="Proteomes" id="UP000007089">
    <property type="component" value="Chromosome"/>
</dbReference>
<keyword evidence="8" id="KW-0862">Zinc</keyword>
<dbReference type="Gene3D" id="1.10.8.50">
    <property type="match status" value="1"/>
</dbReference>
<dbReference type="AlphaFoldDB" id="B8J9K0"/>